<dbReference type="AlphaFoldDB" id="A0A2V0RIK4"/>
<dbReference type="Pfam" id="PF02123">
    <property type="entry name" value="RdRP_4"/>
    <property type="match status" value="1"/>
</dbReference>
<dbReference type="InterPro" id="IPR043502">
    <property type="entry name" value="DNA/RNA_pol_sf"/>
</dbReference>
<dbReference type="InterPro" id="IPR001795">
    <property type="entry name" value="RNA-dir_pol_luteovirus"/>
</dbReference>
<dbReference type="GO" id="GO:0006351">
    <property type="term" value="P:DNA-templated transcription"/>
    <property type="evidence" value="ECO:0007669"/>
    <property type="project" value="InterPro"/>
</dbReference>
<accession>A0A2V0RIK4</accession>
<sequence length="1165" mass="127435">MYEHLVECVKCDVISIAVFSDWLELCFEGVRPDWVYSGLMAVRSPRVWANLRAMMAERPAKLPNECFGKVCYDAAPEHRSSVVGRDDKLGSVGSGGVLLWAPPGSGKTHFCLTAKPVSGLAVLDGDEIMKDAGLWRVKDRLMRESHDSKRLNQLLRQQVYEPGVKLMIAMAVRKRSVVMTAVVPDYAIDAADAAGVRVVACCPSEQTVRSNFAGGAHVRVPGQPGLEESLAKNAKTLGSMHHFGLHVHGTISDALASLPDEQSYREEWRQACLTWLEKFVSGRSEWSDTFYRRLRHMFPSSSEALRQREKFSISLVLKMWRVCSVPSDMARDLRLIAEKSLGMGGQFLVNAALCLLLNVSCRRMLVGMAGLGVMQSGLAWYIKVAKEVHSVTRSAGSCWCPMLGLTGDEDYVQVMYVDILAGRFSFPALSSTDEIITRSVHGRPQRAYTRGGGWSEAEFERQVGVSMDRILAGVWAAKQRGDKHNVSASIAHFTSLGTSGAASEARRVNVEVAGTREQLMSPTKNLWLGMLNERTVSQFLKDNEPQIKGRGIDKFESSKLRLLLPGPLRHWFIESIALWGVESHVFKNNPDIALEESAVEELLAYTTRLMNLGGRVGTKGCSDFKDFNILHTFPRMKRQWLKLAEAVWPGGDVNVFRAEWGDMTLAEFSAMAARWCCAALDSVEARGGKVGDNWVELVRGLWTGWRSTTFINTTHNKHYDYVITSTAREIYGTAGMVRTSRVGDDTEGDFVSEYDCLCYMSVIDQMGLDAQAVKQLVSTERREFLRLMYANGEIKGSLNRAIGNATSSDLQGEAFQGGPQAVQAAGSIMNTWLSRGGDPLAIDNFWFPVLTYMGSVIIYVDGSARRVAPSHGLISACSMKGGLGVVQRGCVEQMPTSAITKMRAPTRRQLIQPIARQLRGEVQDIMVASAAAQFHSRGYKLSGADEVKDDVMSAMLGASLPPSALKAVQRSERNCVAEWYKNNRGVQTVAVDVPSRIEKIVGQTLDIWAISCARQGMPPRGVAIEGSINSALALAKGTLACVDSVLDRVKSVGSGAVSMWRKVRDLGGPTVVELTNGVASVIGQSMTEAILGGTMLLTIPSGGSVGSAHRALLDACFSAVAEDQNFNQTLFPGDADHLQNSAAAVASAVRTQLLAHEYWGPQQQY</sequence>
<dbReference type="SUPFAM" id="SSF56672">
    <property type="entry name" value="DNA/RNA polymerases"/>
    <property type="match status" value="1"/>
</dbReference>
<reference evidence="2" key="1">
    <citation type="submission" date="2017-04" db="EMBL/GenBank/DDBJ databases">
        <title>Unveiling RNA virosphere associated with marine microorganisms.</title>
        <authorList>
            <person name="Urayama S."/>
            <person name="Takaki Y."/>
            <person name="Nishi S."/>
            <person name="Yoshida Y."/>
            <person name="Deguchi S."/>
            <person name="Takai K."/>
            <person name="Nunoura T."/>
        </authorList>
    </citation>
    <scope>NUCLEOTIDE SEQUENCE</scope>
</reference>
<dbReference type="EMBL" id="BDQD01000174">
    <property type="protein sequence ID" value="GBH22738.1"/>
    <property type="molecule type" value="Genomic_RNA"/>
</dbReference>
<dbReference type="GO" id="GO:0000166">
    <property type="term" value="F:nucleotide binding"/>
    <property type="evidence" value="ECO:0007669"/>
    <property type="project" value="UniProtKB-KW"/>
</dbReference>
<proteinExistence type="predicted"/>
<dbReference type="EMBL" id="BDQC01000155">
    <property type="protein sequence ID" value="GBH22558.1"/>
    <property type="molecule type" value="Genomic_RNA"/>
</dbReference>
<comment type="caution">
    <text evidence="2">The sequence shown here is derived from an EMBL/GenBank/DDBJ whole genome shotgun (WGS) entry which is preliminary data.</text>
</comment>
<dbReference type="GO" id="GO:0003968">
    <property type="term" value="F:RNA-directed RNA polymerase activity"/>
    <property type="evidence" value="ECO:0007669"/>
    <property type="project" value="InterPro"/>
</dbReference>
<dbReference type="GO" id="GO:0003723">
    <property type="term" value="F:RNA binding"/>
    <property type="evidence" value="ECO:0007669"/>
    <property type="project" value="InterPro"/>
</dbReference>
<evidence type="ECO:0000256" key="1">
    <source>
        <dbReference type="ARBA" id="ARBA00022741"/>
    </source>
</evidence>
<protein>
    <submittedName>
        <fullName evidence="2">RdRp</fullName>
    </submittedName>
</protein>
<keyword evidence="1" id="KW-0547">Nucleotide-binding</keyword>
<evidence type="ECO:0000313" key="2">
    <source>
        <dbReference type="EMBL" id="GBH22558.1"/>
    </source>
</evidence>
<organism evidence="2">
    <name type="scientific">viral metagenome</name>
    <dbReference type="NCBI Taxonomy" id="1070528"/>
    <lineage>
        <taxon>unclassified sequences</taxon>
        <taxon>metagenomes</taxon>
        <taxon>organismal metagenomes</taxon>
    </lineage>
</organism>
<name>A0A2V0RIK4_9ZZZZ</name>